<dbReference type="Proteomes" id="UP000830583">
    <property type="component" value="Chromosome"/>
</dbReference>
<keyword evidence="2" id="KW-1185">Reference proteome</keyword>
<evidence type="ECO:0000313" key="2">
    <source>
        <dbReference type="Proteomes" id="UP000830583"/>
    </source>
</evidence>
<organism evidence="1 2">
    <name type="scientific">Flavobacterium azooxidireducens</name>
    <dbReference type="NCBI Taxonomy" id="1871076"/>
    <lineage>
        <taxon>Bacteria</taxon>
        <taxon>Pseudomonadati</taxon>
        <taxon>Bacteroidota</taxon>
        <taxon>Flavobacteriia</taxon>
        <taxon>Flavobacteriales</taxon>
        <taxon>Flavobacteriaceae</taxon>
        <taxon>Flavobacterium</taxon>
    </lineage>
</organism>
<dbReference type="RefSeq" id="WP_248433451.1">
    <property type="nucleotide sequence ID" value="NZ_CP096205.1"/>
</dbReference>
<name>A0ABY4KCL2_9FLAO</name>
<proteinExistence type="predicted"/>
<sequence length="167" mass="20153">MIDKNKYNFKWGNNLLDINTLSPDSSFYYQIKVPFDYYWSLFLTKISFLDENKNIIYYNKNAFVSPLNSINENILKYVMFSNDGQFAYFLERTKLNNLSHILLDLKNLKFKKVEWNSEKNSSKLNCDENGFEVENLFLFDKTNWLPTLKDKRKERNFFGFKLWNPKI</sequence>
<accession>A0ABY4KCL2</accession>
<reference evidence="1" key="1">
    <citation type="submission" date="2022-04" db="EMBL/GenBank/DDBJ databases">
        <title>Consumption of N2O by Flavobacterium azooxidireducens sp. nov. isolated from Decomposing Leaf Litter of Phragmites australis (Cav.).</title>
        <authorList>
            <person name="Behrendt U."/>
            <person name="Spanner T."/>
            <person name="Augustin J."/>
            <person name="Horn M.A."/>
            <person name="Kolb S."/>
            <person name="Ulrich A."/>
        </authorList>
    </citation>
    <scope>NUCLEOTIDE SEQUENCE</scope>
    <source>
        <strain evidence="1">IGB 4-14</strain>
    </source>
</reference>
<protein>
    <submittedName>
        <fullName evidence="1">Uncharacterized protein</fullName>
    </submittedName>
</protein>
<gene>
    <name evidence="1" type="ORF">M0M57_12970</name>
</gene>
<evidence type="ECO:0000313" key="1">
    <source>
        <dbReference type="EMBL" id="UPQ78527.1"/>
    </source>
</evidence>
<dbReference type="EMBL" id="CP096205">
    <property type="protein sequence ID" value="UPQ78527.1"/>
    <property type="molecule type" value="Genomic_DNA"/>
</dbReference>